<gene>
    <name evidence="3" type="ORF">niasHT_030017</name>
</gene>
<proteinExistence type="predicted"/>
<evidence type="ECO:0000313" key="3">
    <source>
        <dbReference type="EMBL" id="KAL3093303.1"/>
    </source>
</evidence>
<keyword evidence="2" id="KW-1133">Transmembrane helix</keyword>
<dbReference type="AlphaFoldDB" id="A0ABD2JRS8"/>
<feature type="transmembrane region" description="Helical" evidence="2">
    <location>
        <begin position="59"/>
        <end position="76"/>
    </location>
</feature>
<comment type="caution">
    <text evidence="3">The sequence shown here is derived from an EMBL/GenBank/DDBJ whole genome shotgun (WGS) entry which is preliminary data.</text>
</comment>
<feature type="compositionally biased region" description="Acidic residues" evidence="1">
    <location>
        <begin position="148"/>
        <end position="160"/>
    </location>
</feature>
<keyword evidence="4" id="KW-1185">Reference proteome</keyword>
<feature type="region of interest" description="Disordered" evidence="1">
    <location>
        <begin position="1"/>
        <end position="31"/>
    </location>
</feature>
<keyword evidence="2" id="KW-0472">Membrane</keyword>
<feature type="region of interest" description="Disordered" evidence="1">
    <location>
        <begin position="86"/>
        <end position="109"/>
    </location>
</feature>
<protein>
    <submittedName>
        <fullName evidence="3">Uncharacterized protein</fullName>
    </submittedName>
</protein>
<keyword evidence="2" id="KW-0812">Transmembrane</keyword>
<feature type="region of interest" description="Disordered" evidence="1">
    <location>
        <begin position="129"/>
        <end position="160"/>
    </location>
</feature>
<evidence type="ECO:0000256" key="1">
    <source>
        <dbReference type="SAM" id="MobiDB-lite"/>
    </source>
</evidence>
<dbReference type="Proteomes" id="UP001620626">
    <property type="component" value="Unassembled WGS sequence"/>
</dbReference>
<dbReference type="EMBL" id="JBICBT010000916">
    <property type="protein sequence ID" value="KAL3093303.1"/>
    <property type="molecule type" value="Genomic_DNA"/>
</dbReference>
<evidence type="ECO:0000256" key="2">
    <source>
        <dbReference type="SAM" id="Phobius"/>
    </source>
</evidence>
<name>A0ABD2JRS8_9BILA</name>
<reference evidence="3 4" key="1">
    <citation type="submission" date="2024-10" db="EMBL/GenBank/DDBJ databases">
        <authorList>
            <person name="Kim D."/>
        </authorList>
    </citation>
    <scope>NUCLEOTIDE SEQUENCE [LARGE SCALE GENOMIC DNA]</scope>
    <source>
        <strain evidence="3">BH-2024</strain>
    </source>
</reference>
<evidence type="ECO:0000313" key="4">
    <source>
        <dbReference type="Proteomes" id="UP001620626"/>
    </source>
</evidence>
<accession>A0ABD2JRS8</accession>
<organism evidence="3 4">
    <name type="scientific">Heterodera trifolii</name>
    <dbReference type="NCBI Taxonomy" id="157864"/>
    <lineage>
        <taxon>Eukaryota</taxon>
        <taxon>Metazoa</taxon>
        <taxon>Ecdysozoa</taxon>
        <taxon>Nematoda</taxon>
        <taxon>Chromadorea</taxon>
        <taxon>Rhabditida</taxon>
        <taxon>Tylenchina</taxon>
        <taxon>Tylenchomorpha</taxon>
        <taxon>Tylenchoidea</taxon>
        <taxon>Heteroderidae</taxon>
        <taxon>Heteroderinae</taxon>
        <taxon>Heterodera</taxon>
    </lineage>
</organism>
<sequence>MPGLGGNNATNVMPPQAGDENYGTKENVTVPSSGNRSVMEITKNALGPKRWDKNNSVHYIWPIVAVIVLLFLYLLLKKLISCWRNRTLPPPSPPAPAGDDAPAEDNISSTEVPFSPFLYELQVVSSCSAHRRKQQQEGTTPGECGTGEGDETEREEEEEV</sequence>